<name>A0A518CUU5_9BACT</name>
<proteinExistence type="predicted"/>
<feature type="chain" id="PRO_5022218306" evidence="2">
    <location>
        <begin position="22"/>
        <end position="863"/>
    </location>
</feature>
<organism evidence="3 4">
    <name type="scientific">Rohdeia mirabilis</name>
    <dbReference type="NCBI Taxonomy" id="2528008"/>
    <lineage>
        <taxon>Bacteria</taxon>
        <taxon>Pseudomonadati</taxon>
        <taxon>Planctomycetota</taxon>
        <taxon>Planctomycetia</taxon>
        <taxon>Planctomycetia incertae sedis</taxon>
        <taxon>Rohdeia</taxon>
    </lineage>
</organism>
<dbReference type="InterPro" id="IPR028994">
    <property type="entry name" value="Integrin_alpha_N"/>
</dbReference>
<dbReference type="Pfam" id="PF13517">
    <property type="entry name" value="FG-GAP_3"/>
    <property type="match status" value="5"/>
</dbReference>
<dbReference type="EMBL" id="CP036290">
    <property type="protein sequence ID" value="QDU82997.1"/>
    <property type="molecule type" value="Genomic_DNA"/>
</dbReference>
<sequence precursor="true">MNHSPCLALFALVAGASTATAQSLTAFIDGLGGGSEGMRGLPELVLIGSPIPGNPFELSVANTVPGSLVLLGAGVDGAPFPLPEFDATLHVFLPLFVLATSTSGAAGRTAPLVGQSPLDPALAGASFFSQAVVVDTGATGSLAFTNGVRIGIGAGNDDATELFPGFASPFDREVIRMEVADLDGDGHVDVIATCESPNVVAVSLGRPNGRFDAPVDYDCGAAVQQLTIGDLDLDGNLDAITASGFLGVSVLRGLGDGTFAAPMREPNISAATNIALADVNGDGKIDAVTGRGNTLTAAVLLGDGTGGFTQVIDWGLTSTPSFVALEDIDSDGHIDAIFNSSHPDVELTVLFRVGGAIVGAPLIVIGSSAFSNAFELVDLNQDGFLDLVYFDPTEAVSKTGLKLRFGRGGGAFDPVVVIADGTKFYSLDVLDVDGDGILDLSGRPSKGGVSDADRDLAIFLKGNGDGTFQAPLVTEKSSGSHLSIVSVDADGVLDALVLRDSYLEVLPGNGDGSFGVDRRVVSDGEYSGLIAYGVDRTGDGLTDMIVQAGATETRLLVLDGHGSFAEIGVLSVPTRIKDPIVTDVNSDQHIDLVATLPFNDEVAVFLGDGAGGFDMPSTFSVVNEWGLGFEPTVLASGDLDGDGYQDLVTANRSSRDVSVLMGLGDGSFASARGFSIASTLFNGNKPADIALADFDRDGHLDVVTGNEMEFAVLFGNGSGSFGPAIEAAPASFANFVAPLDLDADGFVDLVGCVYGPTEAVVFCRGNGDGSFQAPVASPVSSIEGPVLTDFDGDGRIDYVVGGNFWKGVGDGTFESVGRFRSGLASMVSLAIDFDGDLLPDLVNVESGGGADSIVVLPNQLVGQ</sequence>
<protein>
    <submittedName>
        <fullName evidence="3">FG-GAP repeat protein</fullName>
    </submittedName>
</protein>
<reference evidence="3 4" key="1">
    <citation type="submission" date="2019-02" db="EMBL/GenBank/DDBJ databases">
        <title>Deep-cultivation of Planctomycetes and their phenomic and genomic characterization uncovers novel biology.</title>
        <authorList>
            <person name="Wiegand S."/>
            <person name="Jogler M."/>
            <person name="Boedeker C."/>
            <person name="Pinto D."/>
            <person name="Vollmers J."/>
            <person name="Rivas-Marin E."/>
            <person name="Kohn T."/>
            <person name="Peeters S.H."/>
            <person name="Heuer A."/>
            <person name="Rast P."/>
            <person name="Oberbeckmann S."/>
            <person name="Bunk B."/>
            <person name="Jeske O."/>
            <person name="Meyerdierks A."/>
            <person name="Storesund J.E."/>
            <person name="Kallscheuer N."/>
            <person name="Luecker S."/>
            <person name="Lage O.M."/>
            <person name="Pohl T."/>
            <person name="Merkel B.J."/>
            <person name="Hornburger P."/>
            <person name="Mueller R.-W."/>
            <person name="Bruemmer F."/>
            <person name="Labrenz M."/>
            <person name="Spormann A.M."/>
            <person name="Op den Camp H."/>
            <person name="Overmann J."/>
            <person name="Amann R."/>
            <person name="Jetten M.S.M."/>
            <person name="Mascher T."/>
            <person name="Medema M.H."/>
            <person name="Devos D.P."/>
            <person name="Kaster A.-K."/>
            <person name="Ovreas L."/>
            <person name="Rohde M."/>
            <person name="Galperin M.Y."/>
            <person name="Jogler C."/>
        </authorList>
    </citation>
    <scope>NUCLEOTIDE SEQUENCE [LARGE SCALE GENOMIC DNA]</scope>
    <source>
        <strain evidence="3 4">Pla163</strain>
    </source>
</reference>
<evidence type="ECO:0000313" key="3">
    <source>
        <dbReference type="EMBL" id="QDU82997.1"/>
    </source>
</evidence>
<evidence type="ECO:0000313" key="4">
    <source>
        <dbReference type="Proteomes" id="UP000319342"/>
    </source>
</evidence>
<dbReference type="SUPFAM" id="SSF69318">
    <property type="entry name" value="Integrin alpha N-terminal domain"/>
    <property type="match status" value="3"/>
</dbReference>
<dbReference type="AlphaFoldDB" id="A0A518CUU5"/>
<dbReference type="OrthoDB" id="227135at2"/>
<evidence type="ECO:0000256" key="1">
    <source>
        <dbReference type="ARBA" id="ARBA00022729"/>
    </source>
</evidence>
<dbReference type="PANTHER" id="PTHR46580">
    <property type="entry name" value="SENSOR KINASE-RELATED"/>
    <property type="match status" value="1"/>
</dbReference>
<gene>
    <name evidence="3" type="ORF">Pla163_00920</name>
</gene>
<dbReference type="Proteomes" id="UP000319342">
    <property type="component" value="Chromosome"/>
</dbReference>
<feature type="signal peptide" evidence="2">
    <location>
        <begin position="1"/>
        <end position="21"/>
    </location>
</feature>
<keyword evidence="4" id="KW-1185">Reference proteome</keyword>
<evidence type="ECO:0000256" key="2">
    <source>
        <dbReference type="SAM" id="SignalP"/>
    </source>
</evidence>
<dbReference type="Gene3D" id="2.130.10.130">
    <property type="entry name" value="Integrin alpha, N-terminal"/>
    <property type="match status" value="1"/>
</dbReference>
<dbReference type="InterPro" id="IPR013517">
    <property type="entry name" value="FG-GAP"/>
</dbReference>
<accession>A0A518CUU5</accession>
<dbReference type="RefSeq" id="WP_145181905.1">
    <property type="nucleotide sequence ID" value="NZ_CP036290.1"/>
</dbReference>
<keyword evidence="1 2" id="KW-0732">Signal</keyword>